<dbReference type="GO" id="GO:0008519">
    <property type="term" value="F:ammonium channel activity"/>
    <property type="evidence" value="ECO:0007669"/>
    <property type="project" value="InterPro"/>
</dbReference>
<keyword evidence="7 8" id="KW-0924">Ammonia transport</keyword>
<protein>
    <recommendedName>
        <fullName evidence="8">Ammonium transporter</fullName>
    </recommendedName>
</protein>
<comment type="subcellular location">
    <subcellularLocation>
        <location evidence="8">Cell membrane</location>
        <topology evidence="8">Multi-pass membrane protein</topology>
    </subcellularLocation>
    <subcellularLocation>
        <location evidence="1">Membrane</location>
        <topology evidence="1">Multi-pass membrane protein</topology>
    </subcellularLocation>
</comment>
<dbReference type="InParanoid" id="B4CV94"/>
<dbReference type="PROSITE" id="PS01219">
    <property type="entry name" value="AMMONIUM_TRANSP"/>
    <property type="match status" value="1"/>
</dbReference>
<evidence type="ECO:0000256" key="7">
    <source>
        <dbReference type="ARBA" id="ARBA00023177"/>
    </source>
</evidence>
<feature type="transmembrane region" description="Helical" evidence="8">
    <location>
        <begin position="259"/>
        <end position="280"/>
    </location>
</feature>
<dbReference type="SUPFAM" id="SSF111352">
    <property type="entry name" value="Ammonium transporter"/>
    <property type="match status" value="1"/>
</dbReference>
<dbReference type="AlphaFoldDB" id="B4CV94"/>
<feature type="transmembrane region" description="Helical" evidence="8">
    <location>
        <begin position="148"/>
        <end position="170"/>
    </location>
</feature>
<feature type="transmembrane region" description="Helical" evidence="8">
    <location>
        <begin position="86"/>
        <end position="107"/>
    </location>
</feature>
<comment type="similarity">
    <text evidence="2 8">Belongs to the ammonia transporter channel (TC 1.A.11.2) family.</text>
</comment>
<comment type="caution">
    <text evidence="11">The sequence shown here is derived from an EMBL/GenBank/DDBJ whole genome shotgun (WGS) entry which is preliminary data.</text>
</comment>
<evidence type="ECO:0000313" key="12">
    <source>
        <dbReference type="Proteomes" id="UP000005824"/>
    </source>
</evidence>
<dbReference type="InterPro" id="IPR001905">
    <property type="entry name" value="Ammonium_transpt"/>
</dbReference>
<evidence type="ECO:0000313" key="11">
    <source>
        <dbReference type="EMBL" id="EDY21907.1"/>
    </source>
</evidence>
<keyword evidence="6 8" id="KW-0472">Membrane</keyword>
<evidence type="ECO:0000256" key="3">
    <source>
        <dbReference type="ARBA" id="ARBA00022448"/>
    </source>
</evidence>
<dbReference type="InterPro" id="IPR024041">
    <property type="entry name" value="NH4_transpt_AmtB-like_dom"/>
</dbReference>
<feature type="transmembrane region" description="Helical" evidence="8">
    <location>
        <begin position="220"/>
        <end position="247"/>
    </location>
</feature>
<dbReference type="Gene3D" id="1.10.3430.10">
    <property type="entry name" value="Ammonium transporter AmtB like domains"/>
    <property type="match status" value="1"/>
</dbReference>
<dbReference type="EMBL" id="ABVL01000001">
    <property type="protein sequence ID" value="EDY21907.1"/>
    <property type="molecule type" value="Genomic_DNA"/>
</dbReference>
<dbReference type="STRING" id="497964.CfE428DRAFT_0032"/>
<proteinExistence type="inferred from homology"/>
<evidence type="ECO:0000256" key="1">
    <source>
        <dbReference type="ARBA" id="ARBA00004141"/>
    </source>
</evidence>
<name>B4CV94_9BACT</name>
<keyword evidence="12" id="KW-1185">Reference proteome</keyword>
<sequence length="484" mass="50772">MLEAYLTNGDPTVPLKTGPKDKDGNPTLPPEWAKLSADALAAAAPSTATSGPGHNAWMMASAALVLFMTLPGLALFYGGLVRRKNVLSVCAQCLGCAGLVTVLWWAFGYSLVFGKSFNSPYLGGSEFFFFKGVNSAPNTDYSYWVSQNVFACYQLMFAIITPALIVGAIAERMKYSAIMLFIALWMFVVYFPMAHMVWGISGLMNGVWNGGSPDHYPAAAIKAIDFAGGTVVHMTSGWSALILCLILGKRLGFGKEKMAPHNMVLCMVGTGMLWVGWYGFNAGSAVAADGVAANAFTTTTLATATAGFVWALIELIHKGHASILGFCSGIVAGLVVITPACGFVSPNGAMIVGLVAAVIPYIFVVFVKGAIGYDDALDTFGVHAVGGTTGAIITGILAVPAKLADGKVNPDAVNPNLAANVDKFIHSGTLVVQQLEAVAITLVLSVVGSLVLGFIVKLVIGLRPTPEEETVGLDLTDHQEEGYI</sequence>
<feature type="transmembrane region" description="Helical" evidence="8">
    <location>
        <begin position="177"/>
        <end position="200"/>
    </location>
</feature>
<feature type="transmembrane region" description="Helical" evidence="8">
    <location>
        <begin position="437"/>
        <end position="460"/>
    </location>
</feature>
<dbReference type="InterPro" id="IPR018047">
    <property type="entry name" value="Ammonium_transpt_CS"/>
</dbReference>
<keyword evidence="5 8" id="KW-1133">Transmembrane helix</keyword>
<evidence type="ECO:0000259" key="10">
    <source>
        <dbReference type="Pfam" id="PF00909"/>
    </source>
</evidence>
<dbReference type="GO" id="GO:0005886">
    <property type="term" value="C:plasma membrane"/>
    <property type="evidence" value="ECO:0007669"/>
    <property type="project" value="UniProtKB-SubCell"/>
</dbReference>
<feature type="domain" description="Ammonium transporter AmtB-like" evidence="10">
    <location>
        <begin position="56"/>
        <end position="483"/>
    </location>
</feature>
<evidence type="ECO:0000256" key="2">
    <source>
        <dbReference type="ARBA" id="ARBA00005887"/>
    </source>
</evidence>
<reference evidence="11 12" key="1">
    <citation type="journal article" date="2011" name="J. Bacteriol.">
        <title>Genome sequence of Chthoniobacter flavus Ellin428, an aerobic heterotrophic soil bacterium.</title>
        <authorList>
            <person name="Kant R."/>
            <person name="van Passel M.W."/>
            <person name="Palva A."/>
            <person name="Lucas S."/>
            <person name="Lapidus A."/>
            <person name="Glavina Del Rio T."/>
            <person name="Dalin E."/>
            <person name="Tice H."/>
            <person name="Bruce D."/>
            <person name="Goodwin L."/>
            <person name="Pitluck S."/>
            <person name="Larimer F.W."/>
            <person name="Land M.L."/>
            <person name="Hauser L."/>
            <person name="Sangwan P."/>
            <person name="de Vos W.M."/>
            <person name="Janssen P.H."/>
            <person name="Smidt H."/>
        </authorList>
    </citation>
    <scope>NUCLEOTIDE SEQUENCE [LARGE SCALE GENOMIC DNA]</scope>
    <source>
        <strain evidence="11 12">Ellin428</strain>
    </source>
</reference>
<keyword evidence="4 8" id="KW-0812">Transmembrane</keyword>
<feature type="transmembrane region" description="Helical" evidence="8">
    <location>
        <begin position="56"/>
        <end position="79"/>
    </location>
</feature>
<accession>B4CV94</accession>
<dbReference type="FunCoup" id="B4CV94">
    <property type="interactions" value="285"/>
</dbReference>
<evidence type="ECO:0000256" key="9">
    <source>
        <dbReference type="SAM" id="MobiDB-lite"/>
    </source>
</evidence>
<dbReference type="PANTHER" id="PTHR43029">
    <property type="entry name" value="AMMONIUM TRANSPORTER MEP2"/>
    <property type="match status" value="1"/>
</dbReference>
<gene>
    <name evidence="11" type="ORF">CfE428DRAFT_0032</name>
</gene>
<dbReference type="eggNOG" id="COG0004">
    <property type="taxonomic scope" value="Bacteria"/>
</dbReference>
<evidence type="ECO:0000256" key="6">
    <source>
        <dbReference type="ARBA" id="ARBA00023136"/>
    </source>
</evidence>
<evidence type="ECO:0000256" key="8">
    <source>
        <dbReference type="RuleBase" id="RU362002"/>
    </source>
</evidence>
<feature type="transmembrane region" description="Helical" evidence="8">
    <location>
        <begin position="292"/>
        <end position="316"/>
    </location>
</feature>
<dbReference type="Pfam" id="PF00909">
    <property type="entry name" value="Ammonium_transp"/>
    <property type="match status" value="1"/>
</dbReference>
<dbReference type="NCBIfam" id="TIGR00836">
    <property type="entry name" value="amt"/>
    <property type="match status" value="1"/>
</dbReference>
<feature type="transmembrane region" description="Helical" evidence="8">
    <location>
        <begin position="380"/>
        <end position="401"/>
    </location>
</feature>
<dbReference type="InterPro" id="IPR029020">
    <property type="entry name" value="Ammonium/urea_transptr"/>
</dbReference>
<feature type="transmembrane region" description="Helical" evidence="8">
    <location>
        <begin position="351"/>
        <end position="373"/>
    </location>
</feature>
<evidence type="ECO:0000256" key="4">
    <source>
        <dbReference type="ARBA" id="ARBA00022692"/>
    </source>
</evidence>
<dbReference type="PANTHER" id="PTHR43029:SF10">
    <property type="entry name" value="AMMONIUM TRANSPORTER MEP2"/>
    <property type="match status" value="1"/>
</dbReference>
<keyword evidence="3 8" id="KW-0813">Transport</keyword>
<feature type="region of interest" description="Disordered" evidence="9">
    <location>
        <begin position="1"/>
        <end position="28"/>
    </location>
</feature>
<organism evidence="11 12">
    <name type="scientific">Chthoniobacter flavus Ellin428</name>
    <dbReference type="NCBI Taxonomy" id="497964"/>
    <lineage>
        <taxon>Bacteria</taxon>
        <taxon>Pseudomonadati</taxon>
        <taxon>Verrucomicrobiota</taxon>
        <taxon>Spartobacteria</taxon>
        <taxon>Chthoniobacterales</taxon>
        <taxon>Chthoniobacteraceae</taxon>
        <taxon>Chthoniobacter</taxon>
    </lineage>
</organism>
<dbReference type="Proteomes" id="UP000005824">
    <property type="component" value="Unassembled WGS sequence"/>
</dbReference>
<feature type="transmembrane region" description="Helical" evidence="8">
    <location>
        <begin position="323"/>
        <end position="345"/>
    </location>
</feature>
<evidence type="ECO:0000256" key="5">
    <source>
        <dbReference type="ARBA" id="ARBA00022989"/>
    </source>
</evidence>